<accession>A0A953ID19</accession>
<dbReference type="SUPFAM" id="SSF51905">
    <property type="entry name" value="FAD/NAD(P)-binding domain"/>
    <property type="match status" value="1"/>
</dbReference>
<keyword evidence="1" id="KW-0285">Flavoprotein</keyword>
<dbReference type="NCBIfam" id="TIGR03378">
    <property type="entry name" value="glycerol3P_GlpB"/>
    <property type="match status" value="1"/>
</dbReference>
<evidence type="ECO:0000313" key="6">
    <source>
        <dbReference type="Proteomes" id="UP000732377"/>
    </source>
</evidence>
<dbReference type="Proteomes" id="UP000732377">
    <property type="component" value="Unassembled WGS sequence"/>
</dbReference>
<dbReference type="PIRSF" id="PIRSF000141">
    <property type="entry name" value="Anaerobic_G3P_dh"/>
    <property type="match status" value="1"/>
</dbReference>
<organism evidence="5 6">
    <name type="scientific">Symbiobacterium thermophilum</name>
    <dbReference type="NCBI Taxonomy" id="2734"/>
    <lineage>
        <taxon>Bacteria</taxon>
        <taxon>Bacillati</taxon>
        <taxon>Bacillota</taxon>
        <taxon>Clostridia</taxon>
        <taxon>Eubacteriales</taxon>
        <taxon>Symbiobacteriaceae</taxon>
        <taxon>Symbiobacterium</taxon>
    </lineage>
</organism>
<feature type="domain" description="FAD-dependent oxidoreductase 2 FAD-binding" evidence="4">
    <location>
        <begin position="20"/>
        <end position="396"/>
    </location>
</feature>
<dbReference type="InterPro" id="IPR009158">
    <property type="entry name" value="G3P_DH_GlpB_su"/>
</dbReference>
<evidence type="ECO:0000256" key="3">
    <source>
        <dbReference type="ARBA" id="ARBA00023002"/>
    </source>
</evidence>
<evidence type="ECO:0000259" key="4">
    <source>
        <dbReference type="Pfam" id="PF00890"/>
    </source>
</evidence>
<comment type="caution">
    <text evidence="5">The sequence shown here is derived from an EMBL/GenBank/DDBJ whole genome shotgun (WGS) entry which is preliminary data.</text>
</comment>
<sequence>MTEVIMGTPRFRGRVRRPQVLVIGGGLAGMAAALAARQAGATVAVVSEGAGVLELASGCIDRLAVPEGSLPPEHPYRLIGMAAVDEELAAFQKAMGAAGYPLAADGPGAGGSHVITALGSRRRTHLVAPGMAAPPPGEPLWIVGFRGLRDFHPAVVAAGLRRSDPAADVAWGEVELPGAPEDVHPVALARQLEDEAYRRQVIERVAAVRPQGRGGAALLPAVLGLSGAAAVRRALAEGLGMRVVEVLLPPPSVPGLRLADALRRAVQRAGVDLALGARAVEARREGGRVRHVVTRGPGGRITYEAEAYVLATGGLMGNGLTAEGRSVREPLFDLPVSAPDGEWADPRFLPAEGHPFVRVGVAVDGRLRPPGYTNLFVCGRALAGYDPYAEGSGGGVAVATGGAAGREAARLVAGGEPR</sequence>
<dbReference type="InterPro" id="IPR036188">
    <property type="entry name" value="FAD/NAD-bd_sf"/>
</dbReference>
<dbReference type="InterPro" id="IPR003953">
    <property type="entry name" value="FAD-dep_OxRdtase_2_FAD-bd"/>
</dbReference>
<dbReference type="AlphaFoldDB" id="A0A953ID19"/>
<name>A0A953ID19_SYMTR</name>
<protein>
    <submittedName>
        <fullName evidence="5">Anaerobic glycerol-3-phosphate dehydrogenase subunit B</fullName>
    </submittedName>
</protein>
<evidence type="ECO:0000256" key="1">
    <source>
        <dbReference type="ARBA" id="ARBA00022630"/>
    </source>
</evidence>
<dbReference type="PRINTS" id="PR00411">
    <property type="entry name" value="PNDRDTASEI"/>
</dbReference>
<dbReference type="Gene3D" id="3.50.50.60">
    <property type="entry name" value="FAD/NAD(P)-binding domain"/>
    <property type="match status" value="2"/>
</dbReference>
<dbReference type="EMBL" id="PIUK01000138">
    <property type="protein sequence ID" value="MBY6277104.1"/>
    <property type="molecule type" value="Genomic_DNA"/>
</dbReference>
<reference evidence="5" key="1">
    <citation type="submission" date="2017-11" db="EMBL/GenBank/DDBJ databases">
        <title>Three new genomes from thermophilic consortium.</title>
        <authorList>
            <person name="Quaggio R."/>
            <person name="Amgarten D."/>
            <person name="Setubal J.C."/>
        </authorList>
    </citation>
    <scope>NUCLEOTIDE SEQUENCE</scope>
    <source>
        <strain evidence="5">ZCTH01-B2</strain>
    </source>
</reference>
<dbReference type="GO" id="GO:0004368">
    <property type="term" value="F:glycerol-3-phosphate dehydrogenase (quinone) activity"/>
    <property type="evidence" value="ECO:0007669"/>
    <property type="project" value="InterPro"/>
</dbReference>
<dbReference type="GO" id="GO:0009331">
    <property type="term" value="C:glycerol-3-phosphate dehydrogenase (FAD) complex"/>
    <property type="evidence" value="ECO:0007669"/>
    <property type="project" value="InterPro"/>
</dbReference>
<keyword evidence="3" id="KW-0560">Oxidoreductase</keyword>
<proteinExistence type="predicted"/>
<evidence type="ECO:0000256" key="2">
    <source>
        <dbReference type="ARBA" id="ARBA00022643"/>
    </source>
</evidence>
<gene>
    <name evidence="5" type="primary">glpB</name>
    <name evidence="5" type="ORF">CWE10_12980</name>
</gene>
<evidence type="ECO:0000313" key="5">
    <source>
        <dbReference type="EMBL" id="MBY6277104.1"/>
    </source>
</evidence>
<dbReference type="RefSeq" id="WP_273380241.1">
    <property type="nucleotide sequence ID" value="NZ_PIUK01000138.1"/>
</dbReference>
<keyword evidence="2" id="KW-0288">FMN</keyword>
<dbReference type="Pfam" id="PF00890">
    <property type="entry name" value="FAD_binding_2"/>
    <property type="match status" value="1"/>
</dbReference>